<organism evidence="6 7">
    <name type="scientific">Luteibacter anthropi</name>
    <dbReference type="NCBI Taxonomy" id="564369"/>
    <lineage>
        <taxon>Bacteria</taxon>
        <taxon>Pseudomonadati</taxon>
        <taxon>Pseudomonadota</taxon>
        <taxon>Gammaproteobacteria</taxon>
        <taxon>Lysobacterales</taxon>
        <taxon>Rhodanobacteraceae</taxon>
        <taxon>Luteibacter</taxon>
    </lineage>
</organism>
<dbReference type="Pfam" id="PF00196">
    <property type="entry name" value="GerE"/>
    <property type="match status" value="1"/>
</dbReference>
<dbReference type="CDD" id="cd06170">
    <property type="entry name" value="LuxR_C_like"/>
    <property type="match status" value="1"/>
</dbReference>
<dbReference type="PRINTS" id="PR00038">
    <property type="entry name" value="HTHLUXR"/>
</dbReference>
<sequence>MPTRSAIGSLRVALLDDHALVRKGLEAELAKAPEIVLVGSYGSSVAFRNMLKSMPVDVALIDYSLGHGDMDGLALVKQLVAAYPSLKILIVSAYDDGVMVGNLINAGASGFVAKSREPEEIIRGIKEVHKGEQYLAYTQTVSKKLPAIALLSPKEYEVARYIAEGKLIKEIAEMLNKSVKTVSSQKTSVQSKLGVKNDVELLRALIPHFESIGRS</sequence>
<dbReference type="PANTHER" id="PTHR43214:SF43">
    <property type="entry name" value="TWO-COMPONENT RESPONSE REGULATOR"/>
    <property type="match status" value="1"/>
</dbReference>
<dbReference type="RefSeq" id="WP_166948067.1">
    <property type="nucleotide sequence ID" value="NZ_CP077072.1"/>
</dbReference>
<dbReference type="AlphaFoldDB" id="A0A7X5UAH9"/>
<feature type="domain" description="Response regulatory" evidence="5">
    <location>
        <begin position="11"/>
        <end position="129"/>
    </location>
</feature>
<feature type="modified residue" description="4-aspartylphosphate" evidence="3">
    <location>
        <position position="62"/>
    </location>
</feature>
<keyword evidence="1 3" id="KW-0597">Phosphoprotein</keyword>
<dbReference type="InterPro" id="IPR039420">
    <property type="entry name" value="WalR-like"/>
</dbReference>
<dbReference type="GO" id="GO:0000160">
    <property type="term" value="P:phosphorelay signal transduction system"/>
    <property type="evidence" value="ECO:0007669"/>
    <property type="project" value="InterPro"/>
</dbReference>
<evidence type="ECO:0000256" key="2">
    <source>
        <dbReference type="ARBA" id="ARBA00023125"/>
    </source>
</evidence>
<reference evidence="6 7" key="1">
    <citation type="submission" date="2020-03" db="EMBL/GenBank/DDBJ databases">
        <authorList>
            <person name="Lai Q."/>
        </authorList>
    </citation>
    <scope>NUCLEOTIDE SEQUENCE [LARGE SCALE GENOMIC DNA]</scope>
    <source>
        <strain evidence="6 7">CCUG 25036</strain>
    </source>
</reference>
<dbReference type="SUPFAM" id="SSF52172">
    <property type="entry name" value="CheY-like"/>
    <property type="match status" value="1"/>
</dbReference>
<keyword evidence="7" id="KW-1185">Reference proteome</keyword>
<accession>A0A7X5UAH9</accession>
<dbReference type="EMBL" id="JAARLZ010000005">
    <property type="protein sequence ID" value="NII06777.1"/>
    <property type="molecule type" value="Genomic_DNA"/>
</dbReference>
<dbReference type="GO" id="GO:0003677">
    <property type="term" value="F:DNA binding"/>
    <property type="evidence" value="ECO:0007669"/>
    <property type="project" value="UniProtKB-KW"/>
</dbReference>
<dbReference type="SUPFAM" id="SSF46894">
    <property type="entry name" value="C-terminal effector domain of the bipartite response regulators"/>
    <property type="match status" value="1"/>
</dbReference>
<dbReference type="Gene3D" id="3.40.50.2300">
    <property type="match status" value="1"/>
</dbReference>
<dbReference type="InterPro" id="IPR001789">
    <property type="entry name" value="Sig_transdc_resp-reg_receiver"/>
</dbReference>
<dbReference type="InterPro" id="IPR016032">
    <property type="entry name" value="Sig_transdc_resp-reg_C-effctor"/>
</dbReference>
<dbReference type="GO" id="GO:0006355">
    <property type="term" value="P:regulation of DNA-templated transcription"/>
    <property type="evidence" value="ECO:0007669"/>
    <property type="project" value="InterPro"/>
</dbReference>
<dbReference type="CDD" id="cd17535">
    <property type="entry name" value="REC_NarL-like"/>
    <property type="match status" value="1"/>
</dbReference>
<evidence type="ECO:0000313" key="7">
    <source>
        <dbReference type="Proteomes" id="UP000490980"/>
    </source>
</evidence>
<evidence type="ECO:0000256" key="3">
    <source>
        <dbReference type="PROSITE-ProRule" id="PRU00169"/>
    </source>
</evidence>
<comment type="caution">
    <text evidence="6">The sequence shown here is derived from an EMBL/GenBank/DDBJ whole genome shotgun (WGS) entry which is preliminary data.</text>
</comment>
<evidence type="ECO:0000259" key="4">
    <source>
        <dbReference type="PROSITE" id="PS50043"/>
    </source>
</evidence>
<evidence type="ECO:0000256" key="1">
    <source>
        <dbReference type="ARBA" id="ARBA00022553"/>
    </source>
</evidence>
<gene>
    <name evidence="6" type="ORF">HBF25_10305</name>
</gene>
<evidence type="ECO:0000313" key="6">
    <source>
        <dbReference type="EMBL" id="NII06777.1"/>
    </source>
</evidence>
<feature type="domain" description="HTH luxR-type" evidence="4">
    <location>
        <begin position="144"/>
        <end position="209"/>
    </location>
</feature>
<dbReference type="InterPro" id="IPR058245">
    <property type="entry name" value="NreC/VraR/RcsB-like_REC"/>
</dbReference>
<dbReference type="SMART" id="SM00448">
    <property type="entry name" value="REC"/>
    <property type="match status" value="1"/>
</dbReference>
<keyword evidence="2" id="KW-0238">DNA-binding</keyword>
<dbReference type="InterPro" id="IPR000792">
    <property type="entry name" value="Tscrpt_reg_LuxR_C"/>
</dbReference>
<dbReference type="PANTHER" id="PTHR43214">
    <property type="entry name" value="TWO-COMPONENT RESPONSE REGULATOR"/>
    <property type="match status" value="1"/>
</dbReference>
<dbReference type="SMART" id="SM00421">
    <property type="entry name" value="HTH_LUXR"/>
    <property type="match status" value="1"/>
</dbReference>
<dbReference type="Pfam" id="PF00072">
    <property type="entry name" value="Response_reg"/>
    <property type="match status" value="1"/>
</dbReference>
<evidence type="ECO:0000259" key="5">
    <source>
        <dbReference type="PROSITE" id="PS50110"/>
    </source>
</evidence>
<dbReference type="InterPro" id="IPR011006">
    <property type="entry name" value="CheY-like_superfamily"/>
</dbReference>
<proteinExistence type="predicted"/>
<protein>
    <submittedName>
        <fullName evidence="6">Response regulator transcription factor</fullName>
    </submittedName>
</protein>
<name>A0A7X5UAH9_9GAMM</name>
<dbReference type="PROSITE" id="PS50043">
    <property type="entry name" value="HTH_LUXR_2"/>
    <property type="match status" value="1"/>
</dbReference>
<dbReference type="Proteomes" id="UP000490980">
    <property type="component" value="Unassembled WGS sequence"/>
</dbReference>
<dbReference type="PROSITE" id="PS50110">
    <property type="entry name" value="RESPONSE_REGULATORY"/>
    <property type="match status" value="1"/>
</dbReference>